<evidence type="ECO:0000313" key="2">
    <source>
        <dbReference type="Proteomes" id="UP001202402"/>
    </source>
</evidence>
<reference evidence="1 2" key="1">
    <citation type="submission" date="2022-02" db="EMBL/GenBank/DDBJ databases">
        <title>Genome of Erysipelotrichaceae sp. nov. NSJ-176 isolated from human feces.</title>
        <authorList>
            <person name="Abdugheni R."/>
        </authorList>
    </citation>
    <scope>NUCLEOTIDE SEQUENCE [LARGE SCALE GENOMIC DNA]</scope>
    <source>
        <strain evidence="1 2">NSJ-176</strain>
    </source>
</reference>
<dbReference type="Proteomes" id="UP001202402">
    <property type="component" value="Unassembled WGS sequence"/>
</dbReference>
<dbReference type="RefSeq" id="WP_117452755.1">
    <property type="nucleotide sequence ID" value="NZ_JAKVPQ010000004.1"/>
</dbReference>
<sequence>MSRRFQKVLTNAFHVSFLETIENDACERYYTLDIEAQSDDPTMFNQSMYIKLCHSQEECAHYEIPLDEFGRGRISIENQQAITVNVVQVDECGNQVMNQDGMEISYIVENEVQQEDYARLHTEDLKDHYTIRIENHVLQKADLHIQKKISVNQELKLPRVDECFTIYVEGMGICQYVNLDQNNDFSCCLEGIPAGQYAISELNAYNDTLYQLNGQPIEDNNFILNAGVNDLDIINVSDFDTTLTISKYIRNERGELCRPQCDESFEVRIISDRHDVTVNLSDENDFCIVLHGLIPGYYRISEQSDEQMYDTTYIVNDACERNFAHLEISECGENQVMIINTETKSGGCLPLQESQLRICKFIRSKDGCLRKPCHHENFQVTLSGCGLCQTLNLNESNNYCVDIASLCSGYYQIEETSCHDYVSSYIVDDDIERTSACIRVEEGSTFCVTIINSTRNSGTLRVCKYIRNDYGDLIKPDKQQCFDMTLSSIFCKRSFTLSVENDWCMCFDDLRLGSYEVKEAKGSTSDYAVIYQVDCGKESHHARFMMDGGDREVKVINYRQKQSCGTLRICKFEETQCGELVKPQRDEVFHVHVEGDGLNECYSLKASNNWCILLDGLKMGEYHIQEEEEDRYDACYIVNGCRTQEAYVCMQSGNEEVTILNHRKRNGIVTINAMLQDCDEQISQPYEGMDIEVLVEGKDTCYHLCLNAENNWCVLLDALPQDTYRIIQKDSFGFVIHYIVNGCACDFARIALNKEDQEITIINEIANCAGMVKVTKFIEDECGELSMPCADDEFHFELKGVDFAATYTLCEKNDFCVYFDDLTQGCYEIKELSCGYDARYLINHQPCEQAKFTLGKEDIYIDILNKASTQNAVMIEKRIRKGNELVIPQVNDSFKVLLTGRNTHEIFELNDDNDFCIRLTDLCNQHYEIKELGASAKSYIIDGCEQENGYFLYEGNEKQITIVNEEERTGALRLEKLMEDACGNYIRPQRWESFDIMLEGECYKRKVTLDIRNNFCACLYDLPCGHYEIKEIGSRHPVSYMIHDIPCDNAIIDLRDEDVNVTIINHEAKNGCLHFQGLIEKDGEVMEADPLDEFILTITCGEDSQNVVLHAGNDFCASIDHLEKGSYSICEGGKEEVAFLIEDQRFEDCVCVELNGEYVDIRVVKRKENKHSITIQKWMVDKKGKRQVPHNDDHFMMTMMFKGRKQMFELHAKNNFTKRLDNCQSGDYEIMEENGHATYSFDGGKPQEDGCFTLKQENMRIDVCNPMKSEGVVLFQLMNEDCGENLGTPPSDACYEVLISGAQEECLKLSKDNQWKCRLRMQYGEYQIMLQGEDEHYFFIDHVRQKEGNLSLDSQQVLVQLIVKQPCQDGMLLLQKYIRNKECDCLRKPCNEEAYEIEVKGDNFYRIVYLNEENAYQDVLHHLEKGRYEIRELHGEQVSYIINGGMEDKQGILQINQNRNTVKIINEAEVMHQGSIEICKLMKDEEGCYCYPKADEIFWIIVKGEEGSSRVLLNEANHFYASMRNLKDGWYEVMEENGQEHVRYVVNNGAPMKKGIVHVVNNANTVNVINQLPSKSGSIQINKWIRKNEQLEKPEQGEYRIHVSMPGYQNLIILNKRNQYSETLSNLKPGTYVISELDHENVSYIVDGQKETQEARLEVNNTMHTIDVINSTMKNGQISMVKYRRVNGTMMRPQPDDSYEFYLSAPGYQKLFYLDQSNGWKMTFNDLKPASYVLTERNATDEVSYIIDEGSESNRAIIDVNGTSHQITIINTPSMAQKGSIHIEKVVRQGNQLTTPDQNASYRIHVSRPGYNETFTLDASNQFTLHISDLEDGMYVLDELDNTNEVTYIINGGSEINRAVINVRGNENRVMMINTPRMIQKGSIHVEKVIREHQQLISPGVNDNYRLHVSKPGFNEVYTLDASNNFMVDIIDLEDGTYVLNEMDHDESVSYIINGGTETNSGIVVVSANANAVVMINPPTSFRSGSIHVDKFINRNHELIRPDSQNTYRLQISKPGFNQVYKLNAANNFMIDVLDLENGTYVLNELDQEDNVTYIINGGTETNQGIVEVKDNANQVKMINAEQQMHQGSIQVEKFVRENNELKHPQDNQSYRLHVSKPGFNEVFTLDQSNNFKVNITQLADGFYVLDELDEKGEVSYVINGGSETRYGIVEVRGNANVVNMINASQGTTGSIFFSKYIKNADGSLSVPADGDQYIIEVYNQEFLQRVTLNGQNNFQSTLLNLKEGVYHLRELDSSNFRVTYKINGSEETSEGVVYVQGNRNMVDVINERKTNMNTVEVFKYMLDKDDNYLPPSAPDIYRFEISAPGFMREYDLVPENNWHVTISDLPAGRYQIREITQDPTRVRYLINSPQLVEEAFITAAPGVTNIVGIINIEDDVENGTMTLNKRIRDAMGQLIIPSDEESFVMRIKGNNFERLVALDMDNAFTYTIENLAYGTYTIEETDSQYDVSYQIDGGEEKSNASLRIQDGTKHEILIINTKSAMFFDAKKDDTVKIIID</sequence>
<accession>A0ABS9R5E8</accession>
<evidence type="ECO:0000313" key="1">
    <source>
        <dbReference type="EMBL" id="MCH4284872.1"/>
    </source>
</evidence>
<name>A0ABS9R5E8_9FIRM</name>
<dbReference type="EMBL" id="JAKVPQ010000004">
    <property type="protein sequence ID" value="MCH4284872.1"/>
    <property type="molecule type" value="Genomic_DNA"/>
</dbReference>
<protein>
    <recommendedName>
        <fullName evidence="3">PEGA domain-containing protein</fullName>
    </recommendedName>
</protein>
<gene>
    <name evidence="1" type="ORF">LQE99_06975</name>
</gene>
<evidence type="ECO:0008006" key="3">
    <source>
        <dbReference type="Google" id="ProtNLM"/>
    </source>
</evidence>
<keyword evidence="2" id="KW-1185">Reference proteome</keyword>
<proteinExistence type="predicted"/>
<comment type="caution">
    <text evidence="1">The sequence shown here is derived from an EMBL/GenBank/DDBJ whole genome shotgun (WGS) entry which is preliminary data.</text>
</comment>
<organism evidence="1 2">
    <name type="scientific">Amedibacillus hominis</name>
    <dbReference type="NCBI Taxonomy" id="2897776"/>
    <lineage>
        <taxon>Bacteria</taxon>
        <taxon>Bacillati</taxon>
        <taxon>Bacillota</taxon>
        <taxon>Erysipelotrichia</taxon>
        <taxon>Erysipelotrichales</taxon>
        <taxon>Erysipelotrichaceae</taxon>
        <taxon>Amedibacillus</taxon>
    </lineage>
</organism>